<protein>
    <submittedName>
        <fullName evidence="11">Uncharacterized protein</fullName>
    </submittedName>
</protein>
<dbReference type="Pfam" id="PF07504">
    <property type="entry name" value="FTP"/>
    <property type="match status" value="2"/>
</dbReference>
<comment type="similarity">
    <text evidence="1">Belongs to the peptidase M4 family.</text>
</comment>
<accession>A0A2T7NYZ0</accession>
<feature type="domain" description="Peptidase M4 C-terminal" evidence="9">
    <location>
        <begin position="372"/>
        <end position="516"/>
    </location>
</feature>
<dbReference type="Gene3D" id="1.10.390.10">
    <property type="entry name" value="Neutral Protease Domain 2"/>
    <property type="match status" value="2"/>
</dbReference>
<evidence type="ECO:0000256" key="3">
    <source>
        <dbReference type="ARBA" id="ARBA00022723"/>
    </source>
</evidence>
<feature type="domain" description="Peptidase M4 C-terminal" evidence="9">
    <location>
        <begin position="981"/>
        <end position="1125"/>
    </location>
</feature>
<dbReference type="AlphaFoldDB" id="A0A2T7NYZ0"/>
<keyword evidence="2" id="KW-0645">Protease</keyword>
<dbReference type="InterPro" id="IPR023612">
    <property type="entry name" value="Peptidase_M4"/>
</dbReference>
<reference evidence="11 12" key="1">
    <citation type="submission" date="2018-04" db="EMBL/GenBank/DDBJ databases">
        <title>The genome of golden apple snail Pomacea canaliculata provides insight into stress tolerance and invasive adaptation.</title>
        <authorList>
            <person name="Liu C."/>
            <person name="Liu B."/>
            <person name="Ren Y."/>
            <person name="Zhang Y."/>
            <person name="Wang H."/>
            <person name="Li S."/>
            <person name="Jiang F."/>
            <person name="Yin L."/>
            <person name="Zhang G."/>
            <person name="Qian W."/>
            <person name="Fan W."/>
        </authorList>
    </citation>
    <scope>NUCLEOTIDE SEQUENCE [LARGE SCALE GENOMIC DNA]</scope>
    <source>
        <strain evidence="11">SZHN2017</strain>
        <tissue evidence="11">Muscle</tissue>
    </source>
</reference>
<dbReference type="InterPro" id="IPR013856">
    <property type="entry name" value="Peptidase_M4_domain"/>
</dbReference>
<evidence type="ECO:0000259" key="8">
    <source>
        <dbReference type="Pfam" id="PF01447"/>
    </source>
</evidence>
<dbReference type="PANTHER" id="PTHR33794">
    <property type="entry name" value="BACILLOLYSIN"/>
    <property type="match status" value="1"/>
</dbReference>
<keyword evidence="12" id="KW-1185">Reference proteome</keyword>
<sequence>MFFLVLVAHGVRSARRVDANVHLQNALYKRQLQMADMTSDMSMGHRREVAPLSMSELDEVMALGPNSALEVTRSASTVQGTRLLRLQETFKGKPVNDAVLTVETDSTGQHVYDASGAVYQGIEEDTDGTGNIDSQTALDICVTLNGDDAITDDITSVKSEAEIFVDKEDRAYPGYLVQYLVIQESQERRPTCLVDARDGRVTMTWGALDTCSQCDVKGTGGNRKIGKIHYGELHKCLDVKRVNDTCYTENKYVKVIDNKGLFLNSSSALYNFSDAASYDCVEATDQINGAYSPILDALFYGTTVARMFEDWYNTTPLDGQILIRVHVGVNISNAFWNGRECEIGDGGETLHPLVALDVTGHEIAHGVTEQSSNLFYFNQWGAINEAFSDITGETSEAYLWKADWVSGLDITKKEDFKLRYLGNPSADNHSISHVDNFTDDLDVHYGSGVYNRVFYLLVHEYQQSIKEIYRVFLLANRMYWHHMSDYHSAACDVMKAAYDLGQDGALFRRAFKEVGIEVCDIQNHFVGLRNDKVYDNITVSSEVSPVFLYMFTTEEPYWKFSGVSVSANSSTDDVHIVLTDQGWDVDEKEREIFAEGDNLVKAEIERNATAISIYIRLSILAIHGVRSARRIDANVHLQNALYKRQLQMADMTSDMSWRLRRQTTPIAMTELDEVMALGPNSALEVTRSATTVQGTTLWRLQETFKGIPVDDAVLTVETDGTGQHVQDASGVVYQGIEDDTDGTTYIDSDTAETNCLDYNNHIHFIGNVHKLTSEFKIFLNEENRAYPGYLVQYTVLVDCKEHRPTCIVNARDGNVVDSKDAEESSRKCNAKGTGGNRKIGKVHYGELQKCLQVTRINDTCYAENKYVKVIDNKRSCITDQDSEAASYNCQEAKDGINGAYSPLLDALFHGTVVVRMFEDWYNAYPLKDKVTIRVHYGKYISNAFWNGKYILLGDGSSRDFPFVNLDTLGHEIGHGVTEQLSGLIYSGQWGALNEAFSDMMGETSEAYLSETDWVVGREIRKGPQPPARFFANPSDDGHSISHVDNYTDGLDVHEASGVYNRVFYLLVHEYQQSIKEIFGVFLLANRMYWHHMSDYHSAACDVMKAAYDLGQDGALFRRAFKEVGIDVCDTETHVLGLRNDKVYENITVSVDVTPVFRYVFPAKSEYTDYSGVNISASSYYGDVHIVLTTEGWDADEEDQEILAEEDNFFEGSFETGKTPFPFYIWLTTESDVPLTDVTLWVSPF</sequence>
<dbReference type="PRINTS" id="PR00730">
    <property type="entry name" value="THERMOLYSIN"/>
</dbReference>
<evidence type="ECO:0000259" key="10">
    <source>
        <dbReference type="Pfam" id="PF07504"/>
    </source>
</evidence>
<name>A0A2T7NYZ0_POMCA</name>
<dbReference type="Gene3D" id="3.10.450.40">
    <property type="match status" value="1"/>
</dbReference>
<dbReference type="Proteomes" id="UP000245119">
    <property type="component" value="Linkage Group LG8"/>
</dbReference>
<evidence type="ECO:0000256" key="5">
    <source>
        <dbReference type="ARBA" id="ARBA00022801"/>
    </source>
</evidence>
<keyword evidence="4" id="KW-0732">Signal</keyword>
<dbReference type="Pfam" id="PF01447">
    <property type="entry name" value="Peptidase_M4"/>
    <property type="match status" value="2"/>
</dbReference>
<dbReference type="InterPro" id="IPR001570">
    <property type="entry name" value="Peptidase_M4_C_domain"/>
</dbReference>
<evidence type="ECO:0000313" key="11">
    <source>
        <dbReference type="EMBL" id="PVD26389.1"/>
    </source>
</evidence>
<evidence type="ECO:0000256" key="1">
    <source>
        <dbReference type="ARBA" id="ARBA00009388"/>
    </source>
</evidence>
<dbReference type="Pfam" id="PF02868">
    <property type="entry name" value="Peptidase_M4_C"/>
    <property type="match status" value="2"/>
</dbReference>
<keyword evidence="5" id="KW-0378">Hydrolase</keyword>
<dbReference type="GO" id="GO:0004222">
    <property type="term" value="F:metalloendopeptidase activity"/>
    <property type="evidence" value="ECO:0007669"/>
    <property type="project" value="InterPro"/>
</dbReference>
<dbReference type="InterPro" id="IPR027268">
    <property type="entry name" value="Peptidase_M4/M1_CTD_sf"/>
</dbReference>
<dbReference type="GO" id="GO:0046872">
    <property type="term" value="F:metal ion binding"/>
    <property type="evidence" value="ECO:0007669"/>
    <property type="project" value="UniProtKB-KW"/>
</dbReference>
<dbReference type="Gene3D" id="3.10.170.10">
    <property type="match status" value="2"/>
</dbReference>
<dbReference type="SUPFAM" id="SSF55486">
    <property type="entry name" value="Metalloproteases ('zincins'), catalytic domain"/>
    <property type="match status" value="2"/>
</dbReference>
<dbReference type="GO" id="GO:0006508">
    <property type="term" value="P:proteolysis"/>
    <property type="evidence" value="ECO:0007669"/>
    <property type="project" value="UniProtKB-KW"/>
</dbReference>
<keyword evidence="6" id="KW-0862">Zinc</keyword>
<evidence type="ECO:0000256" key="6">
    <source>
        <dbReference type="ARBA" id="ARBA00022833"/>
    </source>
</evidence>
<dbReference type="CDD" id="cd09597">
    <property type="entry name" value="M4_TLP"/>
    <property type="match status" value="2"/>
</dbReference>
<dbReference type="InterPro" id="IPR050728">
    <property type="entry name" value="Zinc_Metalloprotease_M4"/>
</dbReference>
<evidence type="ECO:0000256" key="2">
    <source>
        <dbReference type="ARBA" id="ARBA00022670"/>
    </source>
</evidence>
<evidence type="ECO:0000256" key="7">
    <source>
        <dbReference type="ARBA" id="ARBA00023049"/>
    </source>
</evidence>
<keyword evidence="3" id="KW-0479">Metal-binding</keyword>
<dbReference type="PANTHER" id="PTHR33794:SF1">
    <property type="entry name" value="BACILLOLYSIN"/>
    <property type="match status" value="1"/>
</dbReference>
<feature type="domain" description="Peptidase M4" evidence="8">
    <location>
        <begin position="225"/>
        <end position="369"/>
    </location>
</feature>
<evidence type="ECO:0000259" key="9">
    <source>
        <dbReference type="Pfam" id="PF02868"/>
    </source>
</evidence>
<keyword evidence="7" id="KW-0482">Metalloprotease</keyword>
<dbReference type="InterPro" id="IPR011096">
    <property type="entry name" value="FTP_domain"/>
</dbReference>
<gene>
    <name evidence="11" type="ORF">C0Q70_14063</name>
</gene>
<feature type="domain" description="Peptidase M4" evidence="8">
    <location>
        <begin position="838"/>
        <end position="978"/>
    </location>
</feature>
<dbReference type="OrthoDB" id="6213410at2759"/>
<dbReference type="STRING" id="400727.A0A2T7NYZ0"/>
<feature type="domain" description="FTP" evidence="10">
    <location>
        <begin position="683"/>
        <end position="723"/>
    </location>
</feature>
<comment type="caution">
    <text evidence="11">The sequence shown here is derived from an EMBL/GenBank/DDBJ whole genome shotgun (WGS) entry which is preliminary data.</text>
</comment>
<dbReference type="EMBL" id="PZQS01000008">
    <property type="protein sequence ID" value="PVD26389.1"/>
    <property type="molecule type" value="Genomic_DNA"/>
</dbReference>
<proteinExistence type="inferred from homology"/>
<dbReference type="Gene3D" id="3.10.450.490">
    <property type="match status" value="2"/>
</dbReference>
<evidence type="ECO:0000313" key="12">
    <source>
        <dbReference type="Proteomes" id="UP000245119"/>
    </source>
</evidence>
<feature type="domain" description="FTP" evidence="10">
    <location>
        <begin position="69"/>
        <end position="109"/>
    </location>
</feature>
<organism evidence="11 12">
    <name type="scientific">Pomacea canaliculata</name>
    <name type="common">Golden apple snail</name>
    <dbReference type="NCBI Taxonomy" id="400727"/>
    <lineage>
        <taxon>Eukaryota</taxon>
        <taxon>Metazoa</taxon>
        <taxon>Spiralia</taxon>
        <taxon>Lophotrochozoa</taxon>
        <taxon>Mollusca</taxon>
        <taxon>Gastropoda</taxon>
        <taxon>Caenogastropoda</taxon>
        <taxon>Architaenioglossa</taxon>
        <taxon>Ampullarioidea</taxon>
        <taxon>Ampullariidae</taxon>
        <taxon>Pomacea</taxon>
    </lineage>
</organism>
<evidence type="ECO:0000256" key="4">
    <source>
        <dbReference type="ARBA" id="ARBA00022729"/>
    </source>
</evidence>